<keyword evidence="3" id="KW-0812">Transmembrane</keyword>
<name>A0A7S0ZBS1_9RHOD</name>
<feature type="domain" description="Alcohol dehydrogenase-like N-terminal" evidence="4">
    <location>
        <begin position="106"/>
        <end position="225"/>
    </location>
</feature>
<dbReference type="PANTHER" id="PTHR43401">
    <property type="entry name" value="L-THREONINE 3-DEHYDROGENASE"/>
    <property type="match status" value="1"/>
</dbReference>
<dbReference type="AlphaFoldDB" id="A0A7S0ZBS1"/>
<dbReference type="InterPro" id="IPR036291">
    <property type="entry name" value="NAD(P)-bd_dom_sf"/>
</dbReference>
<feature type="region of interest" description="Disordered" evidence="2">
    <location>
        <begin position="319"/>
        <end position="394"/>
    </location>
</feature>
<keyword evidence="3" id="KW-0472">Membrane</keyword>
<sequence>MNHDNDEKVDQGSNSGNGTPRMIPNRSGNMELGNMVSSAPVVHENFLSSYWNSRSQPFLHQNSFNPNRGLAKSLGNSTSIRANHALQYRYPSRVLEVTLPLREPSPYEIVVQVTHAGVSLTDLHIVADAASPRISKIVPGQDVAGRVAVLGRNVTCLSVGEYVVVCPHAKVSAYPLHSDSSSPGLHTNPQFVQVGRDCRTLGINTNGAWAQFVGVHMDQVFKIPEKLHGHWWSPLVYEMSSVLYGMQRLQQSLERMYEPRILIIGGGVLSLLWIIYLRRQGYLKLNVLDYKSGRSRSASQFDVTVTLVDASEDKSLSNEAKAALRMQGASDEEEMDDGYLSNNDRDSDEEDDLFGVSQMEGLGSPQRRQSSQVSSRRTHFHPALNSAPDRTRPRQLSVAQLLQQDAPEGFEIVIDCSGNGAFIEAAIENMNSAGTLLLNGVASSTAASIVPLSALSVLSKELCIMGNPGNPCTFGDAIQVVTEIADEFPACDSLGVALFPIAEYALALEKMRRGEISKAILTLHDPRDRNFLASPAAPLLSPAASPSFNLPMLSL</sequence>
<dbReference type="GO" id="GO:0016491">
    <property type="term" value="F:oxidoreductase activity"/>
    <property type="evidence" value="ECO:0007669"/>
    <property type="project" value="UniProtKB-KW"/>
</dbReference>
<dbReference type="Gene3D" id="3.40.50.720">
    <property type="entry name" value="NAD(P)-binding Rossmann-like Domain"/>
    <property type="match status" value="2"/>
</dbReference>
<feature type="transmembrane region" description="Helical" evidence="3">
    <location>
        <begin position="261"/>
        <end position="277"/>
    </location>
</feature>
<dbReference type="InterPro" id="IPR050129">
    <property type="entry name" value="Zn_alcohol_dh"/>
</dbReference>
<evidence type="ECO:0000256" key="1">
    <source>
        <dbReference type="ARBA" id="ARBA00023002"/>
    </source>
</evidence>
<keyword evidence="1" id="KW-0560">Oxidoreductase</keyword>
<dbReference type="InterPro" id="IPR013154">
    <property type="entry name" value="ADH-like_N"/>
</dbReference>
<dbReference type="Pfam" id="PF08240">
    <property type="entry name" value="ADH_N"/>
    <property type="match status" value="1"/>
</dbReference>
<keyword evidence="3" id="KW-1133">Transmembrane helix</keyword>
<dbReference type="SUPFAM" id="SSF51735">
    <property type="entry name" value="NAD(P)-binding Rossmann-fold domains"/>
    <property type="match status" value="1"/>
</dbReference>
<proteinExistence type="predicted"/>
<dbReference type="PANTHER" id="PTHR43401:SF2">
    <property type="entry name" value="L-THREONINE 3-DEHYDROGENASE"/>
    <property type="match status" value="1"/>
</dbReference>
<dbReference type="EMBL" id="HBFP01001804">
    <property type="protein sequence ID" value="CAD8816921.1"/>
    <property type="molecule type" value="Transcribed_RNA"/>
</dbReference>
<evidence type="ECO:0000313" key="5">
    <source>
        <dbReference type="EMBL" id="CAD8816921.1"/>
    </source>
</evidence>
<dbReference type="Gene3D" id="3.90.180.10">
    <property type="entry name" value="Medium-chain alcohol dehydrogenases, catalytic domain"/>
    <property type="match status" value="2"/>
</dbReference>
<evidence type="ECO:0000256" key="3">
    <source>
        <dbReference type="SAM" id="Phobius"/>
    </source>
</evidence>
<organism evidence="5">
    <name type="scientific">Timspurckia oligopyrenoides</name>
    <dbReference type="NCBI Taxonomy" id="708627"/>
    <lineage>
        <taxon>Eukaryota</taxon>
        <taxon>Rhodophyta</taxon>
        <taxon>Bangiophyceae</taxon>
        <taxon>Porphyridiales</taxon>
        <taxon>Porphyridiaceae</taxon>
        <taxon>Timspurckia</taxon>
    </lineage>
</organism>
<evidence type="ECO:0000259" key="4">
    <source>
        <dbReference type="Pfam" id="PF08240"/>
    </source>
</evidence>
<dbReference type="InterPro" id="IPR011032">
    <property type="entry name" value="GroES-like_sf"/>
</dbReference>
<reference evidence="5" key="1">
    <citation type="submission" date="2021-01" db="EMBL/GenBank/DDBJ databases">
        <authorList>
            <person name="Corre E."/>
            <person name="Pelletier E."/>
            <person name="Niang G."/>
            <person name="Scheremetjew M."/>
            <person name="Finn R."/>
            <person name="Kale V."/>
            <person name="Holt S."/>
            <person name="Cochrane G."/>
            <person name="Meng A."/>
            <person name="Brown T."/>
            <person name="Cohen L."/>
        </authorList>
    </citation>
    <scope>NUCLEOTIDE SEQUENCE</scope>
    <source>
        <strain evidence="5">CCMP3278</strain>
    </source>
</reference>
<evidence type="ECO:0000256" key="2">
    <source>
        <dbReference type="SAM" id="MobiDB-lite"/>
    </source>
</evidence>
<gene>
    <name evidence="5" type="ORF">TOLI1172_LOCUS1309</name>
</gene>
<feature type="compositionally biased region" description="Basic and acidic residues" evidence="2">
    <location>
        <begin position="1"/>
        <end position="10"/>
    </location>
</feature>
<feature type="compositionally biased region" description="Low complexity" evidence="2">
    <location>
        <begin position="366"/>
        <end position="375"/>
    </location>
</feature>
<protein>
    <recommendedName>
        <fullName evidence="4">Alcohol dehydrogenase-like N-terminal domain-containing protein</fullName>
    </recommendedName>
</protein>
<accession>A0A7S0ZBS1</accession>
<feature type="region of interest" description="Disordered" evidence="2">
    <location>
        <begin position="1"/>
        <end position="31"/>
    </location>
</feature>
<dbReference type="SUPFAM" id="SSF50129">
    <property type="entry name" value="GroES-like"/>
    <property type="match status" value="1"/>
</dbReference>